<dbReference type="AlphaFoldDB" id="A0A4Y3R7R9"/>
<accession>A0A4Y3R7R9</accession>
<name>A0A4Y3R7R9_STRCI</name>
<dbReference type="PANTHER" id="PTHR30055:SF200">
    <property type="entry name" value="HTH-TYPE TRANSCRIPTIONAL REPRESSOR BDCR"/>
    <property type="match status" value="1"/>
</dbReference>
<keyword evidence="2" id="KW-0805">Transcription regulation</keyword>
<dbReference type="PRINTS" id="PR00455">
    <property type="entry name" value="HTHTETR"/>
</dbReference>
<dbReference type="RefSeq" id="WP_230989019.1">
    <property type="nucleotide sequence ID" value="NZ_BJMM01000059.1"/>
</dbReference>
<dbReference type="Pfam" id="PF13977">
    <property type="entry name" value="TetR_C_6"/>
    <property type="match status" value="1"/>
</dbReference>
<dbReference type="Proteomes" id="UP000319210">
    <property type="component" value="Unassembled WGS sequence"/>
</dbReference>
<evidence type="ECO:0000256" key="2">
    <source>
        <dbReference type="ARBA" id="ARBA00023015"/>
    </source>
</evidence>
<organism evidence="7 8">
    <name type="scientific">Streptomyces cacaoi</name>
    <dbReference type="NCBI Taxonomy" id="1898"/>
    <lineage>
        <taxon>Bacteria</taxon>
        <taxon>Bacillati</taxon>
        <taxon>Actinomycetota</taxon>
        <taxon>Actinomycetes</taxon>
        <taxon>Kitasatosporales</taxon>
        <taxon>Streptomycetaceae</taxon>
        <taxon>Streptomyces</taxon>
    </lineage>
</organism>
<dbReference type="InterPro" id="IPR036271">
    <property type="entry name" value="Tet_transcr_reg_TetR-rel_C_sf"/>
</dbReference>
<evidence type="ECO:0000313" key="7">
    <source>
        <dbReference type="EMBL" id="GEB53672.1"/>
    </source>
</evidence>
<evidence type="ECO:0000256" key="1">
    <source>
        <dbReference type="ARBA" id="ARBA00022491"/>
    </source>
</evidence>
<gene>
    <name evidence="7" type="ORF">SCA03_62230</name>
</gene>
<keyword evidence="4" id="KW-0804">Transcription</keyword>
<evidence type="ECO:0000259" key="6">
    <source>
        <dbReference type="PROSITE" id="PS50977"/>
    </source>
</evidence>
<dbReference type="PANTHER" id="PTHR30055">
    <property type="entry name" value="HTH-TYPE TRANSCRIPTIONAL REGULATOR RUTR"/>
    <property type="match status" value="1"/>
</dbReference>
<sequence>MAARPARPAGGGRQRRTALPREQLLATAMAMIAEHGLERLTMAALGRQVGMSSGHLVYYFPSKDELLLQTLQWSEEQLGAERRAALARRVPVRERLDLLVDLYLPQGHRDPHWALWLEVWNRSQSADDAVRARQLELELAWHRDLVALLVEGAAGGEFRAVDAERLATRTRALLDGFGTHLVVGLPGVRRADVLGHVRDHFDAALAPDGG</sequence>
<evidence type="ECO:0000256" key="5">
    <source>
        <dbReference type="PROSITE-ProRule" id="PRU00335"/>
    </source>
</evidence>
<comment type="caution">
    <text evidence="7">The sequence shown here is derived from an EMBL/GenBank/DDBJ whole genome shotgun (WGS) entry which is preliminary data.</text>
</comment>
<keyword evidence="1" id="KW-0678">Repressor</keyword>
<keyword evidence="8" id="KW-1185">Reference proteome</keyword>
<dbReference type="SUPFAM" id="SSF48498">
    <property type="entry name" value="Tetracyclin repressor-like, C-terminal domain"/>
    <property type="match status" value="1"/>
</dbReference>
<dbReference type="InterPro" id="IPR039538">
    <property type="entry name" value="BetI_C"/>
</dbReference>
<protein>
    <submittedName>
        <fullName evidence="7">Transcriptional regulator</fullName>
    </submittedName>
</protein>
<feature type="DNA-binding region" description="H-T-H motif" evidence="5">
    <location>
        <begin position="41"/>
        <end position="60"/>
    </location>
</feature>
<dbReference type="GO" id="GO:0000976">
    <property type="term" value="F:transcription cis-regulatory region binding"/>
    <property type="evidence" value="ECO:0007669"/>
    <property type="project" value="TreeGrafter"/>
</dbReference>
<dbReference type="InterPro" id="IPR050109">
    <property type="entry name" value="HTH-type_TetR-like_transc_reg"/>
</dbReference>
<evidence type="ECO:0000256" key="3">
    <source>
        <dbReference type="ARBA" id="ARBA00023125"/>
    </source>
</evidence>
<dbReference type="PROSITE" id="PS50977">
    <property type="entry name" value="HTH_TETR_2"/>
    <property type="match status" value="1"/>
</dbReference>
<dbReference type="GO" id="GO:0003700">
    <property type="term" value="F:DNA-binding transcription factor activity"/>
    <property type="evidence" value="ECO:0007669"/>
    <property type="project" value="TreeGrafter"/>
</dbReference>
<proteinExistence type="predicted"/>
<evidence type="ECO:0000256" key="4">
    <source>
        <dbReference type="ARBA" id="ARBA00023163"/>
    </source>
</evidence>
<dbReference type="InterPro" id="IPR009057">
    <property type="entry name" value="Homeodomain-like_sf"/>
</dbReference>
<reference evidence="7 8" key="1">
    <citation type="submission" date="2019-06" db="EMBL/GenBank/DDBJ databases">
        <title>Whole genome shotgun sequence of Streptomyces cacaoi subsp. cacaoi NBRC 12748.</title>
        <authorList>
            <person name="Hosoyama A."/>
            <person name="Uohara A."/>
            <person name="Ohji S."/>
            <person name="Ichikawa N."/>
        </authorList>
    </citation>
    <scope>NUCLEOTIDE SEQUENCE [LARGE SCALE GENOMIC DNA]</scope>
    <source>
        <strain evidence="7 8">NBRC 12748</strain>
    </source>
</reference>
<dbReference type="SUPFAM" id="SSF46689">
    <property type="entry name" value="Homeodomain-like"/>
    <property type="match status" value="1"/>
</dbReference>
<evidence type="ECO:0000313" key="8">
    <source>
        <dbReference type="Proteomes" id="UP000319210"/>
    </source>
</evidence>
<dbReference type="Pfam" id="PF00440">
    <property type="entry name" value="TetR_N"/>
    <property type="match status" value="1"/>
</dbReference>
<dbReference type="EMBL" id="BJMM01000059">
    <property type="protein sequence ID" value="GEB53672.1"/>
    <property type="molecule type" value="Genomic_DNA"/>
</dbReference>
<feature type="domain" description="HTH tetR-type" evidence="6">
    <location>
        <begin position="18"/>
        <end position="78"/>
    </location>
</feature>
<dbReference type="InterPro" id="IPR001647">
    <property type="entry name" value="HTH_TetR"/>
</dbReference>
<dbReference type="Gene3D" id="1.10.357.10">
    <property type="entry name" value="Tetracycline Repressor, domain 2"/>
    <property type="match status" value="1"/>
</dbReference>
<keyword evidence="3 5" id="KW-0238">DNA-binding</keyword>